<dbReference type="InterPro" id="IPR050445">
    <property type="entry name" value="Bact_polysacc_biosynth/exp"/>
</dbReference>
<evidence type="ECO:0000256" key="4">
    <source>
        <dbReference type="ARBA" id="ARBA00022989"/>
    </source>
</evidence>
<reference evidence="9 10" key="1">
    <citation type="submission" date="2013-04" db="EMBL/GenBank/DDBJ databases">
        <title>The Genome Sequence of Parabacteroides goldsteinii DSM 19448.</title>
        <authorList>
            <consortium name="The Broad Institute Genomics Platform"/>
            <person name="Earl A."/>
            <person name="Ward D."/>
            <person name="Feldgarden M."/>
            <person name="Gevers D."/>
            <person name="Martens E."/>
            <person name="Sakamoto M."/>
            <person name="Benno Y."/>
            <person name="Song Y."/>
            <person name="Liu C."/>
            <person name="Lee J."/>
            <person name="Bolanos M."/>
            <person name="Vaisanen M.L."/>
            <person name="Finegold S.M."/>
            <person name="Walker B."/>
            <person name="Young S."/>
            <person name="Zeng Q."/>
            <person name="Gargeya S."/>
            <person name="Fitzgerald M."/>
            <person name="Haas B."/>
            <person name="Abouelleil A."/>
            <person name="Allen A.W."/>
            <person name="Alvarado L."/>
            <person name="Arachchi H.M."/>
            <person name="Berlin A.M."/>
            <person name="Chapman S.B."/>
            <person name="Gainer-Dewar J."/>
            <person name="Goldberg J."/>
            <person name="Griggs A."/>
            <person name="Gujja S."/>
            <person name="Hansen M."/>
            <person name="Howarth C."/>
            <person name="Imamovic A."/>
            <person name="Ireland A."/>
            <person name="Larimer J."/>
            <person name="McCowan C."/>
            <person name="Murphy C."/>
            <person name="Pearson M."/>
            <person name="Poon T.W."/>
            <person name="Priest M."/>
            <person name="Roberts A."/>
            <person name="Saif S."/>
            <person name="Shea T."/>
            <person name="Sisk P."/>
            <person name="Sykes S."/>
            <person name="Wortman J."/>
            <person name="Nusbaum C."/>
            <person name="Birren B."/>
        </authorList>
    </citation>
    <scope>NUCLEOTIDE SEQUENCE [LARGE SCALE GENOMIC DNA]</scope>
    <source>
        <strain evidence="9 10">DSM 19448</strain>
    </source>
</reference>
<keyword evidence="3 6" id="KW-0812">Transmembrane</keyword>
<evidence type="ECO:0000313" key="9">
    <source>
        <dbReference type="EMBL" id="KKB54722.1"/>
    </source>
</evidence>
<sequence>MIQMNAPDMDTNEQEIDLIELAKRLWGERKFLFKCCGVAIVVGLVVAFSIPKEYSTTVKLAPETSDPSKKMGNLGGLAAMAGINLGSSAGSDAISPDLYPDVVQSIPFLLELFPVQVESEKGDYSSTLYEYMDDHQKSAWWSYVIKAPFKLLGWVRGLFSEEELSGEGELTSFRLTREQDGVIQGLQKRISASVDKKTLVITVSVQMQDPLISASLTQIVVEKLQGYITNYRTQKAKQDLEFTEKVFSEARESYYKAQRAYAAFEDANKNIISASYRTEQERLKNEMTLTFNVYNTLAQKLEQDKLRVQEQTPVYTVISPATVPLKPASPKKSLILIGFVFLALFGGIGYLFVKDMFAKNKQVEEDCFSVE</sequence>
<evidence type="ECO:0000259" key="8">
    <source>
        <dbReference type="Pfam" id="PF13807"/>
    </source>
</evidence>
<dbReference type="AlphaFoldDB" id="A0A0F5JBB2"/>
<name>A0A0F5JBB2_9BACT</name>
<feature type="domain" description="Polysaccharide chain length determinant N-terminal" evidence="7">
    <location>
        <begin position="14"/>
        <end position="67"/>
    </location>
</feature>
<dbReference type="Pfam" id="PF13807">
    <property type="entry name" value="GNVR"/>
    <property type="match status" value="1"/>
</dbReference>
<keyword evidence="4 6" id="KW-1133">Transmembrane helix</keyword>
<comment type="subcellular location">
    <subcellularLocation>
        <location evidence="1">Cell membrane</location>
        <topology evidence="1">Multi-pass membrane protein</topology>
    </subcellularLocation>
</comment>
<comment type="caution">
    <text evidence="9">The sequence shown here is derived from an EMBL/GenBank/DDBJ whole genome shotgun (WGS) entry which is preliminary data.</text>
</comment>
<dbReference type="PANTHER" id="PTHR32309">
    <property type="entry name" value="TYROSINE-PROTEIN KINASE"/>
    <property type="match status" value="1"/>
</dbReference>
<keyword evidence="5 6" id="KW-0472">Membrane</keyword>
<evidence type="ECO:0000259" key="7">
    <source>
        <dbReference type="Pfam" id="PF02706"/>
    </source>
</evidence>
<dbReference type="HOGENOM" id="CLU_062217_1_0_10"/>
<protein>
    <recommendedName>
        <fullName evidence="11">Polysaccharide chain length determinant N-terminal domain-containing protein</fullName>
    </recommendedName>
</protein>
<dbReference type="GO" id="GO:0004713">
    <property type="term" value="F:protein tyrosine kinase activity"/>
    <property type="evidence" value="ECO:0007669"/>
    <property type="project" value="TreeGrafter"/>
</dbReference>
<dbReference type="PATRIC" id="fig|927665.4.peg.2921"/>
<proteinExistence type="predicted"/>
<dbReference type="Proteomes" id="UP000033047">
    <property type="component" value="Unassembled WGS sequence"/>
</dbReference>
<feature type="transmembrane region" description="Helical" evidence="6">
    <location>
        <begin position="334"/>
        <end position="353"/>
    </location>
</feature>
<dbReference type="RefSeq" id="WP_082207537.1">
    <property type="nucleotide sequence ID" value="NZ_KQ033913.1"/>
</dbReference>
<dbReference type="Pfam" id="PF02706">
    <property type="entry name" value="Wzz"/>
    <property type="match status" value="1"/>
</dbReference>
<keyword evidence="2" id="KW-1003">Cell membrane</keyword>
<dbReference type="InterPro" id="IPR003856">
    <property type="entry name" value="LPS_length_determ_N"/>
</dbReference>
<dbReference type="STRING" id="927665.HMPREF1535_02844"/>
<dbReference type="GO" id="GO:0005886">
    <property type="term" value="C:plasma membrane"/>
    <property type="evidence" value="ECO:0007669"/>
    <property type="project" value="UniProtKB-SubCell"/>
</dbReference>
<evidence type="ECO:0000256" key="3">
    <source>
        <dbReference type="ARBA" id="ARBA00022692"/>
    </source>
</evidence>
<organism evidence="9 10">
    <name type="scientific">Parabacteroides goldsteinii DSM 19448 = WAL 12034</name>
    <dbReference type="NCBI Taxonomy" id="927665"/>
    <lineage>
        <taxon>Bacteria</taxon>
        <taxon>Pseudomonadati</taxon>
        <taxon>Bacteroidota</taxon>
        <taxon>Bacteroidia</taxon>
        <taxon>Bacteroidales</taxon>
        <taxon>Tannerellaceae</taxon>
        <taxon>Parabacteroides</taxon>
    </lineage>
</organism>
<dbReference type="PANTHER" id="PTHR32309:SF13">
    <property type="entry name" value="FERRIC ENTEROBACTIN TRANSPORT PROTEIN FEPE"/>
    <property type="match status" value="1"/>
</dbReference>
<feature type="domain" description="Tyrosine-protein kinase G-rich" evidence="8">
    <location>
        <begin position="282"/>
        <end position="356"/>
    </location>
</feature>
<evidence type="ECO:0008006" key="11">
    <source>
        <dbReference type="Google" id="ProtNLM"/>
    </source>
</evidence>
<dbReference type="InterPro" id="IPR032807">
    <property type="entry name" value="GNVR"/>
</dbReference>
<evidence type="ECO:0000256" key="2">
    <source>
        <dbReference type="ARBA" id="ARBA00022475"/>
    </source>
</evidence>
<dbReference type="EMBL" id="AQHV01000013">
    <property type="protein sequence ID" value="KKB54722.1"/>
    <property type="molecule type" value="Genomic_DNA"/>
</dbReference>
<evidence type="ECO:0000313" key="10">
    <source>
        <dbReference type="Proteomes" id="UP000033047"/>
    </source>
</evidence>
<gene>
    <name evidence="9" type="ORF">HMPREF1535_02844</name>
</gene>
<evidence type="ECO:0000256" key="1">
    <source>
        <dbReference type="ARBA" id="ARBA00004651"/>
    </source>
</evidence>
<feature type="transmembrane region" description="Helical" evidence="6">
    <location>
        <begin position="31"/>
        <end position="50"/>
    </location>
</feature>
<evidence type="ECO:0000256" key="6">
    <source>
        <dbReference type="SAM" id="Phobius"/>
    </source>
</evidence>
<accession>A0A0F5JBB2</accession>
<evidence type="ECO:0000256" key="5">
    <source>
        <dbReference type="ARBA" id="ARBA00023136"/>
    </source>
</evidence>